<dbReference type="InterPro" id="IPR007710">
    <property type="entry name" value="Nucleoside_deoxyribTrfase"/>
</dbReference>
<dbReference type="EMBL" id="CP011058">
    <property type="protein sequence ID" value="AJY75235.1"/>
    <property type="molecule type" value="Genomic_DNA"/>
</dbReference>
<reference evidence="2" key="2">
    <citation type="submission" date="2015-03" db="EMBL/GenBank/DDBJ databases">
        <title>Genome sequence of Paenibacillus beijingensis strain DSM 24997T.</title>
        <authorList>
            <person name="Kwak Y."/>
            <person name="Shin J.-H."/>
        </authorList>
    </citation>
    <scope>NUCLEOTIDE SEQUENCE [LARGE SCALE GENOMIC DNA]</scope>
    <source>
        <strain evidence="2">DSM 24997</strain>
    </source>
</reference>
<dbReference type="PANTHER" id="PTHR15364:SF0">
    <property type="entry name" value="2'-DEOXYNUCLEOSIDE 5'-PHOSPHATE N-HYDROLASE 1"/>
    <property type="match status" value="1"/>
</dbReference>
<proteinExistence type="predicted"/>
<dbReference type="AlphaFoldDB" id="A0A0D5NJF8"/>
<dbReference type="KEGG" id="pbj:VN24_12415"/>
<dbReference type="RefSeq" id="WP_045670668.1">
    <property type="nucleotide sequence ID" value="NZ_CP011058.1"/>
</dbReference>
<dbReference type="InterPro" id="IPR051239">
    <property type="entry name" value="2'-dNMP_N-hydrolase"/>
</dbReference>
<dbReference type="Proteomes" id="UP000032633">
    <property type="component" value="Chromosome"/>
</dbReference>
<dbReference type="OrthoDB" id="397706at2"/>
<name>A0A0D5NJF8_9BACL</name>
<dbReference type="SUPFAM" id="SSF52309">
    <property type="entry name" value="N-(deoxy)ribosyltransferase-like"/>
    <property type="match status" value="1"/>
</dbReference>
<evidence type="ECO:0000313" key="2">
    <source>
        <dbReference type="Proteomes" id="UP000032633"/>
    </source>
</evidence>
<dbReference type="GO" id="GO:0070694">
    <property type="term" value="F:5-hydroxymethyl-dUMP N-hydrolase activity"/>
    <property type="evidence" value="ECO:0007669"/>
    <property type="project" value="TreeGrafter"/>
</dbReference>
<gene>
    <name evidence="1" type="ORF">VN24_12415</name>
</gene>
<dbReference type="HOGENOM" id="CLU_104078_0_0_9"/>
<dbReference type="PANTHER" id="PTHR15364">
    <property type="entry name" value="2'-DEOXYNUCLEOSIDE 5'-PHOSPHATE N-HYDROLASE 1"/>
    <property type="match status" value="1"/>
</dbReference>
<keyword evidence="2" id="KW-1185">Reference proteome</keyword>
<dbReference type="PATRIC" id="fig|1126833.4.peg.2723"/>
<evidence type="ECO:0000313" key="1">
    <source>
        <dbReference type="EMBL" id="AJY75235.1"/>
    </source>
</evidence>
<accession>A0A0D5NJF8</accession>
<evidence type="ECO:0008006" key="3">
    <source>
        <dbReference type="Google" id="ProtNLM"/>
    </source>
</evidence>
<dbReference type="GO" id="GO:0009159">
    <property type="term" value="P:deoxyribonucleoside monophosphate catabolic process"/>
    <property type="evidence" value="ECO:0007669"/>
    <property type="project" value="TreeGrafter"/>
</dbReference>
<dbReference type="Gene3D" id="3.40.50.450">
    <property type="match status" value="1"/>
</dbReference>
<reference evidence="1 2" key="1">
    <citation type="journal article" date="2015" name="J. Biotechnol.">
        <title>Complete genome sequence of Paenibacillus beijingensis 7188(T) (=DSM 24997(T)), a novel rhizobacterium from jujube garden soil.</title>
        <authorList>
            <person name="Kwak Y."/>
            <person name="Shin J.H."/>
        </authorList>
    </citation>
    <scope>NUCLEOTIDE SEQUENCE [LARGE SCALE GENOMIC DNA]</scope>
    <source>
        <strain evidence="1 2">DSM 24997</strain>
    </source>
</reference>
<organism evidence="1 2">
    <name type="scientific">Paenibacillus beijingensis</name>
    <dbReference type="NCBI Taxonomy" id="1126833"/>
    <lineage>
        <taxon>Bacteria</taxon>
        <taxon>Bacillati</taxon>
        <taxon>Bacillota</taxon>
        <taxon>Bacilli</taxon>
        <taxon>Bacillales</taxon>
        <taxon>Paenibacillaceae</taxon>
        <taxon>Paenibacillus</taxon>
    </lineage>
</organism>
<dbReference type="STRING" id="1126833.VN24_12415"/>
<protein>
    <recommendedName>
        <fullName evidence="3">Nucleoside 2-deoxyribosyltransferase</fullName>
    </recommendedName>
</protein>
<dbReference type="Pfam" id="PF05014">
    <property type="entry name" value="Nuc_deoxyrib_tr"/>
    <property type="match status" value="1"/>
</dbReference>
<sequence length="175" mass="19446">MNSNDNAKQKRPKAYLAGFEVFRPDAAEYGKRMKALCEQYGLEGLYPLDKEIQPLPDRTDTAKAIFEGNIRLIDKADLIIANLNPFRGVEPDSGTVFECGYGYARGKKLYGYIADGREQQQKLRADIDPAAGTYKDGMTVENFGLPLNLMLAIPMEIVAGTFEDCLRKAAQDLKA</sequence>